<sequence>MVTFIKDNFWSILIFLNYAIAISAALVIIQKNRNPNKTYSYILMLAIFPFLGLLVYYFFGQEYRKTKIFNRKNIRNRTVIKEVEQELELQPNVLQKIDELLDEKNKLIKLLHNNEKTKLTIHNQVNILFNGEEKFKYLIEDIQQATHHIHLEYYILKDDTIGGKVISALCKKAKEGIKVRVSFDDVGSKISKKARQQMSESGVEFYPFMPVLFNQFTGKMNYRNHRKIVVIDGEIGYVGGMNISDNYMNYETDKIFWRDTHLRIKGEAVKSLQILFLTTWQFVSNNNLKITNSLFSSTKLNNKLGIQIASSGPDSDWANIMEAIFTAITNAEDYVYITTPYFIPNDEIITAIQVAARCDIDVRIIIPKSSDSWTAQYATNSYIEKLLEANVKVYRYSKGFVHAKTMVIDDVFSSVGTANMDYRSFNINFEVNALVYDEGVSNKLKKQFMLDIEDCEEVDYNSWKKRPRLNKIKESFCRLWAPLL</sequence>
<dbReference type="GO" id="GO:0032049">
    <property type="term" value="P:cardiolipin biosynthetic process"/>
    <property type="evidence" value="ECO:0007669"/>
    <property type="project" value="UniProtKB-UniRule"/>
</dbReference>
<dbReference type="Proteomes" id="UP000307657">
    <property type="component" value="Unassembled WGS sequence"/>
</dbReference>
<evidence type="ECO:0000256" key="6">
    <source>
        <dbReference type="ARBA" id="ARBA00022737"/>
    </source>
</evidence>
<dbReference type="OrthoDB" id="9762009at2"/>
<feature type="transmembrane region" description="Helical" evidence="12">
    <location>
        <begin position="41"/>
        <end position="59"/>
    </location>
</feature>
<feature type="domain" description="PLD phosphodiesterase" evidence="14">
    <location>
        <begin position="397"/>
        <end position="424"/>
    </location>
</feature>
<evidence type="ECO:0000256" key="8">
    <source>
        <dbReference type="ARBA" id="ARBA00023098"/>
    </source>
</evidence>
<feature type="domain" description="PLD phosphodiesterase" evidence="14">
    <location>
        <begin position="220"/>
        <end position="247"/>
    </location>
</feature>
<evidence type="ECO:0000256" key="10">
    <source>
        <dbReference type="ARBA" id="ARBA00023209"/>
    </source>
</evidence>
<feature type="active site" evidence="12">
    <location>
        <position position="225"/>
    </location>
</feature>
<dbReference type="GO" id="GO:0008808">
    <property type="term" value="F:cardiolipin synthase activity"/>
    <property type="evidence" value="ECO:0007669"/>
    <property type="project" value="UniProtKB-UniRule"/>
</dbReference>
<evidence type="ECO:0000313" key="15">
    <source>
        <dbReference type="EMBL" id="TJY34131.1"/>
    </source>
</evidence>
<evidence type="ECO:0000256" key="3">
    <source>
        <dbReference type="ARBA" id="ARBA00022516"/>
    </source>
</evidence>
<feature type="active site" evidence="12">
    <location>
        <position position="227"/>
    </location>
</feature>
<evidence type="ECO:0000256" key="12">
    <source>
        <dbReference type="HAMAP-Rule" id="MF_01916"/>
    </source>
</evidence>
<evidence type="ECO:0000256" key="11">
    <source>
        <dbReference type="ARBA" id="ARBA00023264"/>
    </source>
</evidence>
<keyword evidence="5 12" id="KW-0812">Transmembrane</keyword>
<feature type="transmembrane region" description="Helical" evidence="12">
    <location>
        <begin position="12"/>
        <end position="29"/>
    </location>
</feature>
<organism evidence="15 16">
    <name type="scientific">Pontimicrobium aquaticum</name>
    <dbReference type="NCBI Taxonomy" id="2565367"/>
    <lineage>
        <taxon>Bacteria</taxon>
        <taxon>Pseudomonadati</taxon>
        <taxon>Bacteroidota</taxon>
        <taxon>Flavobacteriia</taxon>
        <taxon>Flavobacteriales</taxon>
        <taxon>Flavobacteriaceae</taxon>
        <taxon>Pontimicrobium</taxon>
    </lineage>
</organism>
<comment type="subcellular location">
    <subcellularLocation>
        <location evidence="1 12">Cell membrane</location>
        <topology evidence="1 12">Multi-pass membrane protein</topology>
    </subcellularLocation>
</comment>
<dbReference type="EMBL" id="SUPL01000006">
    <property type="protein sequence ID" value="TJY34131.1"/>
    <property type="molecule type" value="Genomic_DNA"/>
</dbReference>
<keyword evidence="3 12" id="KW-0444">Lipid biosynthesis</keyword>
<feature type="active site" evidence="12">
    <location>
        <position position="404"/>
    </location>
</feature>
<dbReference type="GO" id="GO:0005886">
    <property type="term" value="C:plasma membrane"/>
    <property type="evidence" value="ECO:0007669"/>
    <property type="project" value="UniProtKB-SubCell"/>
</dbReference>
<feature type="active site" evidence="12">
    <location>
        <position position="232"/>
    </location>
</feature>
<evidence type="ECO:0000256" key="7">
    <source>
        <dbReference type="ARBA" id="ARBA00022989"/>
    </source>
</evidence>
<dbReference type="InterPro" id="IPR025202">
    <property type="entry name" value="PLD-like_dom"/>
</dbReference>
<dbReference type="PANTHER" id="PTHR21248:SF22">
    <property type="entry name" value="PHOSPHOLIPASE D"/>
    <property type="match status" value="1"/>
</dbReference>
<comment type="catalytic activity">
    <reaction evidence="12">
        <text>2 a 1,2-diacyl-sn-glycero-3-phospho-(1'-sn-glycerol) = a cardiolipin + glycerol</text>
        <dbReference type="Rhea" id="RHEA:31451"/>
        <dbReference type="ChEBI" id="CHEBI:17754"/>
        <dbReference type="ChEBI" id="CHEBI:62237"/>
        <dbReference type="ChEBI" id="CHEBI:64716"/>
    </reaction>
</comment>
<keyword evidence="2 12" id="KW-1003">Cell membrane</keyword>
<evidence type="ECO:0000256" key="5">
    <source>
        <dbReference type="ARBA" id="ARBA00022692"/>
    </source>
</evidence>
<evidence type="ECO:0000256" key="9">
    <source>
        <dbReference type="ARBA" id="ARBA00023136"/>
    </source>
</evidence>
<keyword evidence="10 12" id="KW-0594">Phospholipid biosynthesis</keyword>
<proteinExistence type="inferred from homology"/>
<dbReference type="InterPro" id="IPR022924">
    <property type="entry name" value="Cardiolipin_synthase"/>
</dbReference>
<comment type="caution">
    <text evidence="15">The sequence shown here is derived from an EMBL/GenBank/DDBJ whole genome shotgun (WGS) entry which is preliminary data.</text>
</comment>
<keyword evidence="7 12" id="KW-1133">Transmembrane helix</keyword>
<evidence type="ECO:0000313" key="16">
    <source>
        <dbReference type="Proteomes" id="UP000307657"/>
    </source>
</evidence>
<keyword evidence="11 12" id="KW-1208">Phospholipid metabolism</keyword>
<dbReference type="Gene3D" id="3.30.870.10">
    <property type="entry name" value="Endonuclease Chain A"/>
    <property type="match status" value="2"/>
</dbReference>
<name>A0A4U0ER47_9FLAO</name>
<dbReference type="AlphaFoldDB" id="A0A4U0ER47"/>
<dbReference type="SMART" id="SM00155">
    <property type="entry name" value="PLDc"/>
    <property type="match status" value="2"/>
</dbReference>
<gene>
    <name evidence="15" type="primary">cls</name>
    <name evidence="15" type="ORF">E5167_12520</name>
</gene>
<dbReference type="PROSITE" id="PS50035">
    <property type="entry name" value="PLD"/>
    <property type="match status" value="2"/>
</dbReference>
<dbReference type="InterPro" id="IPR030874">
    <property type="entry name" value="Cardiolipin_synth_Firmi"/>
</dbReference>
<dbReference type="CDD" id="cd09110">
    <property type="entry name" value="PLDc_CLS_1"/>
    <property type="match status" value="1"/>
</dbReference>
<evidence type="ECO:0000256" key="2">
    <source>
        <dbReference type="ARBA" id="ARBA00022475"/>
    </source>
</evidence>
<dbReference type="EC" id="2.7.8.-" evidence="12 13"/>
<evidence type="ECO:0000256" key="1">
    <source>
        <dbReference type="ARBA" id="ARBA00004651"/>
    </source>
</evidence>
<dbReference type="InterPro" id="IPR027379">
    <property type="entry name" value="CLS_N"/>
</dbReference>
<accession>A0A4U0ER47</accession>
<keyword evidence="16" id="KW-1185">Reference proteome</keyword>
<evidence type="ECO:0000256" key="4">
    <source>
        <dbReference type="ARBA" id="ARBA00022679"/>
    </source>
</evidence>
<keyword evidence="4 12" id="KW-0808">Transferase</keyword>
<keyword evidence="6" id="KW-0677">Repeat</keyword>
<evidence type="ECO:0000259" key="14">
    <source>
        <dbReference type="PROSITE" id="PS50035"/>
    </source>
</evidence>
<dbReference type="Pfam" id="PF13091">
    <property type="entry name" value="PLDc_2"/>
    <property type="match status" value="2"/>
</dbReference>
<evidence type="ECO:0000256" key="13">
    <source>
        <dbReference type="NCBIfam" id="TIGR04265"/>
    </source>
</evidence>
<reference evidence="15 16" key="1">
    <citation type="submission" date="2019-04" db="EMBL/GenBank/DDBJ databases">
        <title>Lacinutrix sp. nov., isolated from marine water.</title>
        <authorList>
            <person name="Kim W."/>
        </authorList>
    </citation>
    <scope>NUCLEOTIDE SEQUENCE [LARGE SCALE GENOMIC DNA]</scope>
    <source>
        <strain evidence="15 16">CAU 1491</strain>
    </source>
</reference>
<dbReference type="HAMAP" id="MF_01916">
    <property type="entry name" value="Cardiolipin_synth_Cls"/>
    <property type="match status" value="1"/>
</dbReference>
<keyword evidence="8 12" id="KW-0443">Lipid metabolism</keyword>
<dbReference type="NCBIfam" id="TIGR04265">
    <property type="entry name" value="bac_cardiolipin"/>
    <property type="match status" value="1"/>
</dbReference>
<dbReference type="InterPro" id="IPR001736">
    <property type="entry name" value="PLipase_D/transphosphatidylase"/>
</dbReference>
<feature type="active site" evidence="12">
    <location>
        <position position="409"/>
    </location>
</feature>
<feature type="active site" evidence="12">
    <location>
        <position position="402"/>
    </location>
</feature>
<dbReference type="Pfam" id="PF13396">
    <property type="entry name" value="PLDc_N"/>
    <property type="match status" value="1"/>
</dbReference>
<comment type="similarity">
    <text evidence="12">Belongs to the phospholipase D family. Cardiolipin synthase subfamily.</text>
</comment>
<protein>
    <recommendedName>
        <fullName evidence="12 13">Cardiolipin synthase</fullName>
        <shortName evidence="12">CL synthase</shortName>
        <ecNumber evidence="12 13">2.7.8.-</ecNumber>
    </recommendedName>
</protein>
<dbReference type="CDD" id="cd09112">
    <property type="entry name" value="PLDc_CLS_2"/>
    <property type="match status" value="1"/>
</dbReference>
<dbReference type="SUPFAM" id="SSF56024">
    <property type="entry name" value="Phospholipase D/nuclease"/>
    <property type="match status" value="2"/>
</dbReference>
<comment type="function">
    <text evidence="12">Catalyzes the reversible phosphatidyl group transfer from one phosphatidylglycerol molecule to another to form cardiolipin (CL) (diphosphatidylglycerol) and glycerol.</text>
</comment>
<dbReference type="PANTHER" id="PTHR21248">
    <property type="entry name" value="CARDIOLIPIN SYNTHASE"/>
    <property type="match status" value="1"/>
</dbReference>
<keyword evidence="9 12" id="KW-0472">Membrane</keyword>